<dbReference type="AlphaFoldDB" id="A0A103XEC3"/>
<dbReference type="GO" id="GO:0047890">
    <property type="term" value="F:flavanone 4-reductase activity"/>
    <property type="evidence" value="ECO:0007669"/>
    <property type="project" value="UniProtKB-EC"/>
</dbReference>
<protein>
    <recommendedName>
        <fullName evidence="9">Dihydroflavonol 4-reductase</fullName>
        <ecNumber evidence="8">1.1.1.219</ecNumber>
        <ecNumber evidence="7">1.1.1.234</ecNumber>
    </recommendedName>
    <alternativeName>
        <fullName evidence="11">Dihydrokaempferol 4-reductase</fullName>
    </alternativeName>
    <alternativeName>
        <fullName evidence="10">Flavanone 4-reductase</fullName>
    </alternativeName>
</protein>
<gene>
    <name evidence="15" type="ORF">Ccrd_008835</name>
</gene>
<evidence type="ECO:0000256" key="3">
    <source>
        <dbReference type="ARBA" id="ARBA00023002"/>
    </source>
</evidence>
<dbReference type="GO" id="GO:0009813">
    <property type="term" value="P:flavonoid biosynthetic process"/>
    <property type="evidence" value="ECO:0007669"/>
    <property type="project" value="UniProtKB-KW"/>
</dbReference>
<evidence type="ECO:0000256" key="5">
    <source>
        <dbReference type="ARBA" id="ARBA00023445"/>
    </source>
</evidence>
<name>A0A103XEC3_CYNCS</name>
<comment type="similarity">
    <text evidence="5">Belongs to the NAD(P)-dependent epimerase/dehydratase family. Dihydroflavonol-4-reductase subfamily.</text>
</comment>
<keyword evidence="3" id="KW-0560">Oxidoreductase</keyword>
<evidence type="ECO:0000256" key="4">
    <source>
        <dbReference type="ARBA" id="ARBA00023241"/>
    </source>
</evidence>
<feature type="domain" description="NAD-dependent epimerase/dehydratase" evidence="14">
    <location>
        <begin position="612"/>
        <end position="813"/>
    </location>
</feature>
<evidence type="ECO:0000256" key="10">
    <source>
        <dbReference type="ARBA" id="ARBA00042087"/>
    </source>
</evidence>
<evidence type="ECO:0000256" key="8">
    <source>
        <dbReference type="ARBA" id="ARBA00039057"/>
    </source>
</evidence>
<evidence type="ECO:0000256" key="6">
    <source>
        <dbReference type="ARBA" id="ARBA00037100"/>
    </source>
</evidence>
<dbReference type="Proteomes" id="UP000243975">
    <property type="component" value="Unassembled WGS sequence"/>
</dbReference>
<dbReference type="EMBL" id="LEKV01005303">
    <property type="protein sequence ID" value="KVH89177.1"/>
    <property type="molecule type" value="Genomic_DNA"/>
</dbReference>
<dbReference type="STRING" id="59895.A0A103XEC3"/>
<comment type="pathway">
    <text evidence="1">Pigment biosynthesis; anthocyanin biosynthesis.</text>
</comment>
<evidence type="ECO:0000256" key="13">
    <source>
        <dbReference type="ARBA" id="ARBA00049132"/>
    </source>
</evidence>
<evidence type="ECO:0000256" key="12">
    <source>
        <dbReference type="ARBA" id="ARBA00048870"/>
    </source>
</evidence>
<evidence type="ECO:0000256" key="9">
    <source>
        <dbReference type="ARBA" id="ARBA00039963"/>
    </source>
</evidence>
<dbReference type="InterPro" id="IPR036291">
    <property type="entry name" value="NAD(P)-bd_dom_sf"/>
</dbReference>
<organism evidence="15 16">
    <name type="scientific">Cynara cardunculus var. scolymus</name>
    <name type="common">Globe artichoke</name>
    <name type="synonym">Cynara scolymus</name>
    <dbReference type="NCBI Taxonomy" id="59895"/>
    <lineage>
        <taxon>Eukaryota</taxon>
        <taxon>Viridiplantae</taxon>
        <taxon>Streptophyta</taxon>
        <taxon>Embryophyta</taxon>
        <taxon>Tracheophyta</taxon>
        <taxon>Spermatophyta</taxon>
        <taxon>Magnoliopsida</taxon>
        <taxon>eudicotyledons</taxon>
        <taxon>Gunneridae</taxon>
        <taxon>Pentapetalae</taxon>
        <taxon>asterids</taxon>
        <taxon>campanulids</taxon>
        <taxon>Asterales</taxon>
        <taxon>Asteraceae</taxon>
        <taxon>Carduoideae</taxon>
        <taxon>Cardueae</taxon>
        <taxon>Carduinae</taxon>
        <taxon>Cynara</taxon>
    </lineage>
</organism>
<dbReference type="CDD" id="cd08958">
    <property type="entry name" value="FR_SDR_e"/>
    <property type="match status" value="2"/>
</dbReference>
<dbReference type="EC" id="1.1.1.219" evidence="8"/>
<evidence type="ECO:0000256" key="2">
    <source>
        <dbReference type="ARBA" id="ARBA00022857"/>
    </source>
</evidence>
<dbReference type="FunFam" id="3.40.50.720:FF:000085">
    <property type="entry name" value="Dihydroflavonol reductase"/>
    <property type="match status" value="3"/>
</dbReference>
<evidence type="ECO:0000256" key="11">
    <source>
        <dbReference type="ARBA" id="ARBA00042831"/>
    </source>
</evidence>
<dbReference type="InterPro" id="IPR050425">
    <property type="entry name" value="NAD(P)_dehydrat-like"/>
</dbReference>
<dbReference type="OMA" id="FIGPRCP"/>
<dbReference type="Pfam" id="PF01370">
    <property type="entry name" value="Epimerase"/>
    <property type="match status" value="3"/>
</dbReference>
<dbReference type="InterPro" id="IPR001509">
    <property type="entry name" value="Epimerase_deHydtase"/>
</dbReference>
<evidence type="ECO:0000259" key="14">
    <source>
        <dbReference type="Pfam" id="PF01370"/>
    </source>
</evidence>
<evidence type="ECO:0000313" key="15">
    <source>
        <dbReference type="EMBL" id="KVH89177.1"/>
    </source>
</evidence>
<evidence type="ECO:0000256" key="7">
    <source>
        <dbReference type="ARBA" id="ARBA00039055"/>
    </source>
</evidence>
<proteinExistence type="inferred from homology"/>
<evidence type="ECO:0000256" key="1">
    <source>
        <dbReference type="ARBA" id="ARBA00004935"/>
    </source>
</evidence>
<keyword evidence="16" id="KW-1185">Reference proteome</keyword>
<accession>A0A103XEC3</accession>
<comment type="function">
    <text evidence="6">Bifunctional enzyme involved in flavonoid metabolism.</text>
</comment>
<keyword evidence="2" id="KW-0521">NADP</keyword>
<feature type="domain" description="NAD-dependent epimerase/dehydratase" evidence="14">
    <location>
        <begin position="6"/>
        <end position="234"/>
    </location>
</feature>
<keyword evidence="4" id="KW-0284">Flavonoid biosynthesis</keyword>
<dbReference type="SUPFAM" id="SSF51735">
    <property type="entry name" value="NAD(P)-binding Rossmann-fold domains"/>
    <property type="match status" value="3"/>
</dbReference>
<dbReference type="Gramene" id="KVH89177">
    <property type="protein sequence ID" value="KVH89177"/>
    <property type="gene ID" value="Ccrd_008835"/>
</dbReference>
<reference evidence="15 16" key="1">
    <citation type="journal article" date="2016" name="Sci. Rep.">
        <title>The genome sequence of the outbreeding globe artichoke constructed de novo incorporating a phase-aware low-pass sequencing strategy of F1 progeny.</title>
        <authorList>
            <person name="Scaglione D."/>
            <person name="Reyes-Chin-Wo S."/>
            <person name="Acquadro A."/>
            <person name="Froenicke L."/>
            <person name="Portis E."/>
            <person name="Beitel C."/>
            <person name="Tirone M."/>
            <person name="Mauro R."/>
            <person name="Lo Monaco A."/>
            <person name="Mauromicale G."/>
            <person name="Faccioli P."/>
            <person name="Cattivelli L."/>
            <person name="Rieseberg L."/>
            <person name="Michelmore R."/>
            <person name="Lanteri S."/>
        </authorList>
    </citation>
    <scope>NUCLEOTIDE SEQUENCE [LARGE SCALE GENOMIC DNA]</scope>
    <source>
        <strain evidence="15">2C</strain>
    </source>
</reference>
<dbReference type="PANTHER" id="PTHR10366">
    <property type="entry name" value="NAD DEPENDENT EPIMERASE/DEHYDRATASE"/>
    <property type="match status" value="1"/>
</dbReference>
<dbReference type="PANTHER" id="PTHR10366:SF563">
    <property type="entry name" value="CINNAMOYL-COA REDUCTASE 16"/>
    <property type="match status" value="1"/>
</dbReference>
<feature type="domain" description="NAD-dependent epimerase/dehydratase" evidence="14">
    <location>
        <begin position="283"/>
        <end position="502"/>
    </location>
</feature>
<dbReference type="GO" id="GO:0045552">
    <property type="term" value="F:dihydroflavanol 4-reductase activity"/>
    <property type="evidence" value="ECO:0007669"/>
    <property type="project" value="UniProtKB-EC"/>
</dbReference>
<dbReference type="Gene3D" id="3.40.50.720">
    <property type="entry name" value="NAD(P)-binding Rossmann-like Domain"/>
    <property type="match status" value="3"/>
</dbReference>
<comment type="catalytic activity">
    <reaction evidence="13">
        <text>a (2R,3S,4S)-leucoanthocyanidin + NADP(+) = a (2R,3R)-dihydroflavonol + NADPH + H(+)</text>
        <dbReference type="Rhea" id="RHEA:54444"/>
        <dbReference type="ChEBI" id="CHEBI:15378"/>
        <dbReference type="ChEBI" id="CHEBI:57783"/>
        <dbReference type="ChEBI" id="CHEBI:58349"/>
        <dbReference type="ChEBI" id="CHEBI:138176"/>
        <dbReference type="ChEBI" id="CHEBI:138188"/>
        <dbReference type="EC" id="1.1.1.219"/>
    </reaction>
</comment>
<comment type="caution">
    <text evidence="15">The sequence shown here is derived from an EMBL/GenBank/DDBJ whole genome shotgun (WGS) entry which is preliminary data.</text>
</comment>
<dbReference type="EC" id="1.1.1.234" evidence="7"/>
<evidence type="ECO:0000313" key="16">
    <source>
        <dbReference type="Proteomes" id="UP000243975"/>
    </source>
</evidence>
<comment type="catalytic activity">
    <reaction evidence="12">
        <text>(2S)-flavan-4-ol + NADP(+) = (2S)-flavanone + NADPH + H(+)</text>
        <dbReference type="Rhea" id="RHEA:11228"/>
        <dbReference type="ChEBI" id="CHEBI:15378"/>
        <dbReference type="ChEBI" id="CHEBI:15605"/>
        <dbReference type="ChEBI" id="CHEBI:15606"/>
        <dbReference type="ChEBI" id="CHEBI:57783"/>
        <dbReference type="ChEBI" id="CHEBI:58349"/>
        <dbReference type="EC" id="1.1.1.234"/>
    </reaction>
</comment>
<sequence length="891" mass="100967">MKKGTVCVTGGRGYLASWMIKRLLDDGYSVNATVRTTDSERLKIFDADLSKPDTFKAPIKGCIGVFLVAHPMDFVGKEPEEVVTERAMKGNLGILQACVDSKTVKKVVYTSSGSAVVLNGKNHTEVLDEESWSDVDYIRGRYKDFGAPYYISKTIIEKRILDFADNKGLDVVTVVPNYIHGPFIGPRCPGSVYVSMAMIFGKTENYKMLVKTDFVHVDDVARAHIHLLESPNAKGSFLKDVEKVMKFPSVSSGKLLGTGFEFKYGIEEMFDDAIDCSMEKGLVCVTGGRGYLASWLIKTLLEDGYSVNATRLKIFDADLSKPETFKEPIKGCIGVFHVAHPIDFEGKEPEEVITERVVKGSLGILHACIDSKTVKKVVYTSSASAVVMNGKKHTEVLDEESWSDVDFIRSHFKEFGASYFISKTMVEKEMLEFGEKNGLDVVTVVPTYVLGPFIGPRCPDSVYVSMAMIFGDTSKYKMLTKTDFVHVDDVARAHIHLFEFRNANGRYICSKIGYTIEELYKFLSSRYPEYKMPNIDKLLGTGFRFQYGLKEMFDDAINCCKRNKIFNGERNRMRNRRPWVLSVVDDQDVARKWIFSKRHCQNRFRKDVSYLTNLPGASERLKIFDADLSKPETFKAPIEGCIGVFHVAHPIDFECKEPEEVLTERAVKGSLGILQACIDSKTVKKVVLTSSASAVSVNGKKYTEVLDEESWSNIDFIRSQFDEFWASYFISKTMVEKEMLEFGEKNGLDVVTILPTYIHGPFIGPRCPGSVYILMSMIFGDTSQYEMLMKTDCVHVDDVVRAHVHLFECPDAKGRYLCSRIDFTIEEMYSFLSVRYPEYKMPDIDFLRDDEKMKIPYVSSRKLVETGFQFKYGLEEMFDDAIECCKRNNIL</sequence>